<gene>
    <name evidence="8" type="ORF">A3F84_00600</name>
</gene>
<comment type="caution">
    <text evidence="8">The sequence shown here is derived from an EMBL/GenBank/DDBJ whole genome shotgun (WGS) entry which is preliminary data.</text>
</comment>
<feature type="transmembrane region" description="Helical" evidence="6">
    <location>
        <begin position="731"/>
        <end position="753"/>
    </location>
</feature>
<evidence type="ECO:0000256" key="6">
    <source>
        <dbReference type="SAM" id="Phobius"/>
    </source>
</evidence>
<comment type="subcellular location">
    <subcellularLocation>
        <location evidence="1">Cell membrane</location>
        <topology evidence="1">Multi-pass membrane protein</topology>
    </subcellularLocation>
</comment>
<accession>A0A1F6CBU2</accession>
<feature type="transmembrane region" description="Helical" evidence="6">
    <location>
        <begin position="597"/>
        <end position="618"/>
    </location>
</feature>
<dbReference type="AlphaFoldDB" id="A0A1F6CBU2"/>
<feature type="transmembrane region" description="Helical" evidence="6">
    <location>
        <begin position="214"/>
        <end position="233"/>
    </location>
</feature>
<protein>
    <recommendedName>
        <fullName evidence="7">SSD domain-containing protein</fullName>
    </recommendedName>
</protein>
<feature type="transmembrane region" description="Helical" evidence="6">
    <location>
        <begin position="625"/>
        <end position="647"/>
    </location>
</feature>
<evidence type="ECO:0000313" key="8">
    <source>
        <dbReference type="EMBL" id="OGG46603.1"/>
    </source>
</evidence>
<feature type="transmembrane region" description="Helical" evidence="6">
    <location>
        <begin position="240"/>
        <end position="260"/>
    </location>
</feature>
<feature type="transmembrane region" description="Helical" evidence="6">
    <location>
        <begin position="266"/>
        <end position="286"/>
    </location>
</feature>
<name>A0A1F6CBU2_HANXR</name>
<evidence type="ECO:0000259" key="7">
    <source>
        <dbReference type="PROSITE" id="PS50156"/>
    </source>
</evidence>
<proteinExistence type="predicted"/>
<dbReference type="PANTHER" id="PTHR33406">
    <property type="entry name" value="MEMBRANE PROTEIN MJ1562-RELATED"/>
    <property type="match status" value="1"/>
</dbReference>
<evidence type="ECO:0000256" key="3">
    <source>
        <dbReference type="ARBA" id="ARBA00022692"/>
    </source>
</evidence>
<dbReference type="InterPro" id="IPR004869">
    <property type="entry name" value="MMPL_dom"/>
</dbReference>
<feature type="transmembrane region" description="Helical" evidence="6">
    <location>
        <begin position="653"/>
        <end position="674"/>
    </location>
</feature>
<dbReference type="InterPro" id="IPR050545">
    <property type="entry name" value="Mycobact_MmpL"/>
</dbReference>
<organism evidence="8 9">
    <name type="scientific">Handelsmanbacteria sp. (strain RIFCSPLOWO2_12_FULL_64_10)</name>
    <dbReference type="NCBI Taxonomy" id="1817868"/>
    <lineage>
        <taxon>Bacteria</taxon>
        <taxon>Candidatus Handelsmaniibacteriota</taxon>
    </lineage>
</organism>
<dbReference type="PROSITE" id="PS50156">
    <property type="entry name" value="SSD"/>
    <property type="match status" value="2"/>
</dbReference>
<evidence type="ECO:0000313" key="9">
    <source>
        <dbReference type="Proteomes" id="UP000178606"/>
    </source>
</evidence>
<keyword evidence="2" id="KW-1003">Cell membrane</keyword>
<evidence type="ECO:0000256" key="4">
    <source>
        <dbReference type="ARBA" id="ARBA00022989"/>
    </source>
</evidence>
<evidence type="ECO:0000256" key="5">
    <source>
        <dbReference type="ARBA" id="ARBA00023136"/>
    </source>
</evidence>
<dbReference type="Gene3D" id="1.20.1640.10">
    <property type="entry name" value="Multidrug efflux transporter AcrB transmembrane domain"/>
    <property type="match status" value="2"/>
</dbReference>
<feature type="domain" description="SSD" evidence="7">
    <location>
        <begin position="626"/>
        <end position="752"/>
    </location>
</feature>
<sequence>MLRHLTLFSVDHPRLVIGLTLVITLLFAAQLPRIKTDTDPKHMLPATSPVRVYNDQVERWFELHPDVIVLGIVNEKGLFNPETLRRIAEITDDILRIDGVIVRDVTSFTTADNVVASGEGITARPILEGVPNSSEQIAAFRASLYANPLLMGRLVSRDGTTTAIYVPIEPTANGKEIADRIREVIHKRGGEERYYLAGDPVARDTFGAEMFRQMGIFSPIAGMIMFIALYAMFRNLALVIANMLVAMLSVIWSVGLLIGVGLPVHIMSSMIPVFLMAISTDSVHIFNEFAFRLAEVKDKRRAILDTMAVVGSPVFYTDLTTAAGFASLAAGSIIPVRVFGIFVAFGTLVVLLMSFTLIPAALTLLREDRLLRGRDGEGEGAASRGLGWLGRMGIYRGKAVLVVGLVLFLLAGVGMAHIRINNNMVAWFKRGSEVRQADAVMNVKLGGTSTAYIVAAGREEGAMKRPEVLSYIEGLQRHIEGDPLVGKTTSVADYVKRIHRVLHEDKPEFEVIPSSEEVIGQYLFLFGMSARPSDLNNVVDYPYQKANIHLQLKTWDAEAMRRVMWLVDGYAASHPIDGVTFRPAGIAYFNMVWNDEVLYGMLEGFILSVILVYFLMALSFRSFKWGAVSFIPLIFTIVLIYGFIGFIGKDFDMPISVLSTLSLGMATDFAVHFVNRFRRRYGETPDVEQALLWTVGRPGRGIVRNAVLFALGFSSMVFAALTPYITVGLFMAAIMLLSSLATLIYLPALVSLFRGRFLKKDLS</sequence>
<keyword evidence="5 6" id="KW-0472">Membrane</keyword>
<feature type="domain" description="SSD" evidence="7">
    <location>
        <begin position="238"/>
        <end position="364"/>
    </location>
</feature>
<dbReference type="InterPro" id="IPR000731">
    <property type="entry name" value="SSD"/>
</dbReference>
<feature type="transmembrane region" description="Helical" evidence="6">
    <location>
        <begin position="307"/>
        <end position="333"/>
    </location>
</feature>
<feature type="transmembrane region" description="Helical" evidence="6">
    <location>
        <begin position="706"/>
        <end position="725"/>
    </location>
</feature>
<dbReference type="PANTHER" id="PTHR33406:SF13">
    <property type="entry name" value="MEMBRANE PROTEIN YDFJ"/>
    <property type="match status" value="1"/>
</dbReference>
<reference evidence="8 9" key="1">
    <citation type="journal article" date="2016" name="Nat. Commun.">
        <title>Thousands of microbial genomes shed light on interconnected biogeochemical processes in an aquifer system.</title>
        <authorList>
            <person name="Anantharaman K."/>
            <person name="Brown C.T."/>
            <person name="Hug L.A."/>
            <person name="Sharon I."/>
            <person name="Castelle C.J."/>
            <person name="Probst A.J."/>
            <person name="Thomas B.C."/>
            <person name="Singh A."/>
            <person name="Wilkins M.J."/>
            <person name="Karaoz U."/>
            <person name="Brodie E.L."/>
            <person name="Williams K.H."/>
            <person name="Hubbard S.S."/>
            <person name="Banfield J.F."/>
        </authorList>
    </citation>
    <scope>NUCLEOTIDE SEQUENCE [LARGE SCALE GENOMIC DNA]</scope>
    <source>
        <strain evidence="9">RIFCSPLOWO2_12_FULL_64_10</strain>
    </source>
</reference>
<keyword evidence="3 6" id="KW-0812">Transmembrane</keyword>
<evidence type="ECO:0000256" key="2">
    <source>
        <dbReference type="ARBA" id="ARBA00022475"/>
    </source>
</evidence>
<feature type="transmembrane region" description="Helical" evidence="6">
    <location>
        <begin position="339"/>
        <end position="365"/>
    </location>
</feature>
<keyword evidence="4 6" id="KW-1133">Transmembrane helix</keyword>
<feature type="transmembrane region" description="Helical" evidence="6">
    <location>
        <begin position="399"/>
        <end position="420"/>
    </location>
</feature>
<dbReference type="EMBL" id="MFKF01000297">
    <property type="protein sequence ID" value="OGG46603.1"/>
    <property type="molecule type" value="Genomic_DNA"/>
</dbReference>
<dbReference type="GO" id="GO:0005886">
    <property type="term" value="C:plasma membrane"/>
    <property type="evidence" value="ECO:0007669"/>
    <property type="project" value="UniProtKB-SubCell"/>
</dbReference>
<evidence type="ECO:0000256" key="1">
    <source>
        <dbReference type="ARBA" id="ARBA00004651"/>
    </source>
</evidence>
<dbReference type="Proteomes" id="UP000178606">
    <property type="component" value="Unassembled WGS sequence"/>
</dbReference>
<dbReference type="Pfam" id="PF03176">
    <property type="entry name" value="MMPL"/>
    <property type="match status" value="2"/>
</dbReference>
<dbReference type="SUPFAM" id="SSF82866">
    <property type="entry name" value="Multidrug efflux transporter AcrB transmembrane domain"/>
    <property type="match status" value="2"/>
</dbReference>